<dbReference type="OrthoDB" id="3268384at2"/>
<proteinExistence type="predicted"/>
<dbReference type="InterPro" id="IPR036679">
    <property type="entry name" value="FlgN-like_sf"/>
</dbReference>
<comment type="caution">
    <text evidence="2">The sequence shown here is derived from an EMBL/GenBank/DDBJ whole genome shotgun (WGS) entry which is preliminary data.</text>
</comment>
<dbReference type="Gene3D" id="1.20.58.300">
    <property type="entry name" value="FlgN-like"/>
    <property type="match status" value="1"/>
</dbReference>
<accession>A0A420XTV8</accession>
<dbReference type="Pfam" id="PF05130">
    <property type="entry name" value="FlgN"/>
    <property type="match status" value="1"/>
</dbReference>
<name>A0A420XTV8_9ACTN</name>
<dbReference type="InParanoid" id="A0A420XTV8"/>
<evidence type="ECO:0000313" key="3">
    <source>
        <dbReference type="Proteomes" id="UP000281955"/>
    </source>
</evidence>
<keyword evidence="3" id="KW-1185">Reference proteome</keyword>
<dbReference type="InterPro" id="IPR007809">
    <property type="entry name" value="FlgN-like"/>
</dbReference>
<dbReference type="EMBL" id="RBWV01000009">
    <property type="protein sequence ID" value="RKS80171.1"/>
    <property type="molecule type" value="Genomic_DNA"/>
</dbReference>
<gene>
    <name evidence="2" type="ORF">CLV35_0592</name>
</gene>
<evidence type="ECO:0000256" key="1">
    <source>
        <dbReference type="ARBA" id="ARBA00022795"/>
    </source>
</evidence>
<dbReference type="Proteomes" id="UP000281955">
    <property type="component" value="Unassembled WGS sequence"/>
</dbReference>
<dbReference type="SUPFAM" id="SSF140566">
    <property type="entry name" value="FlgN-like"/>
    <property type="match status" value="1"/>
</dbReference>
<sequence>MSLAAVSSTLWRERELLELLLFKLEEEQLVLASARSRWLARATKEVEMVLEEVRRAELLRAVQVDAAAAELGLPAGPSLRELAEASEEPWRSLLLEHRQAFLTATAEIQAMAESNRELLATGFRATREALLSLGDNAETYTAAGAPVTVGRYSRLFNEAV</sequence>
<dbReference type="RefSeq" id="WP_121191893.1">
    <property type="nucleotide sequence ID" value="NZ_RBWV01000009.1"/>
</dbReference>
<dbReference type="AlphaFoldDB" id="A0A420XTV8"/>
<evidence type="ECO:0000313" key="2">
    <source>
        <dbReference type="EMBL" id="RKS80171.1"/>
    </source>
</evidence>
<dbReference type="GO" id="GO:0044780">
    <property type="term" value="P:bacterial-type flagellum assembly"/>
    <property type="evidence" value="ECO:0007669"/>
    <property type="project" value="InterPro"/>
</dbReference>
<reference evidence="2 3" key="1">
    <citation type="submission" date="2018-10" db="EMBL/GenBank/DDBJ databases">
        <title>Genomic Encyclopedia of Archaeal and Bacterial Type Strains, Phase II (KMG-II): from individual species to whole genera.</title>
        <authorList>
            <person name="Goeker M."/>
        </authorList>
    </citation>
    <scope>NUCLEOTIDE SEQUENCE [LARGE SCALE GENOMIC DNA]</scope>
    <source>
        <strain evidence="2 3">RP-AC37</strain>
    </source>
</reference>
<organism evidence="2 3">
    <name type="scientific">Motilibacter peucedani</name>
    <dbReference type="NCBI Taxonomy" id="598650"/>
    <lineage>
        <taxon>Bacteria</taxon>
        <taxon>Bacillati</taxon>
        <taxon>Actinomycetota</taxon>
        <taxon>Actinomycetes</taxon>
        <taxon>Motilibacterales</taxon>
        <taxon>Motilibacteraceae</taxon>
        <taxon>Motilibacter</taxon>
    </lineage>
</organism>
<keyword evidence="1" id="KW-1005">Bacterial flagellum biogenesis</keyword>
<protein>
    <submittedName>
        <fullName evidence="2">FlgN protein</fullName>
    </submittedName>
</protein>